<dbReference type="PRINTS" id="PR00741">
    <property type="entry name" value="GLHYDRLASE29"/>
</dbReference>
<proteinExistence type="inferred from homology"/>
<evidence type="ECO:0000256" key="3">
    <source>
        <dbReference type="ARBA" id="ARBA00012662"/>
    </source>
</evidence>
<gene>
    <name evidence="9" type="ORF">MAR_011345</name>
</gene>
<dbReference type="SUPFAM" id="SSF51445">
    <property type="entry name" value="(Trans)glycosidases"/>
    <property type="match status" value="1"/>
</dbReference>
<feature type="signal peptide" evidence="7">
    <location>
        <begin position="1"/>
        <end position="20"/>
    </location>
</feature>
<keyword evidence="4 7" id="KW-0732">Signal</keyword>
<dbReference type="SMART" id="SM00812">
    <property type="entry name" value="Alpha_L_fucos"/>
    <property type="match status" value="1"/>
</dbReference>
<dbReference type="InterPro" id="IPR016286">
    <property type="entry name" value="FUC_metazoa-typ"/>
</dbReference>
<dbReference type="InterPro" id="IPR000933">
    <property type="entry name" value="Glyco_hydro_29"/>
</dbReference>
<evidence type="ECO:0000256" key="5">
    <source>
        <dbReference type="ARBA" id="ARBA00022801"/>
    </source>
</evidence>
<feature type="chain" id="PRO_5045818970" description="alpha-L-fucosidase" evidence="7">
    <location>
        <begin position="21"/>
        <end position="528"/>
    </location>
</feature>
<dbReference type="Gene3D" id="2.60.40.1180">
    <property type="entry name" value="Golgi alpha-mannosidase II"/>
    <property type="match status" value="1"/>
</dbReference>
<evidence type="ECO:0000256" key="4">
    <source>
        <dbReference type="ARBA" id="ARBA00022729"/>
    </source>
</evidence>
<dbReference type="Proteomes" id="UP001164746">
    <property type="component" value="Chromosome 14"/>
</dbReference>
<dbReference type="InterPro" id="IPR057739">
    <property type="entry name" value="Glyco_hydro_29_N"/>
</dbReference>
<sequence>MAAVMITFLFQFLFFVDCYAKYDPTWKSIDSRPIPSWYDESKLGIFVHWGVFSVPSYSSEWFWENWQHQKLPGIEEFMRENYKPDFTYQDFAKDFSAEFFIADQWADIFNSSGARYLVFVSKHHEGYSNYASRYSFGWNSMDVGPKRDIIGELAESIKERTNMHFGLYHSQYEWFNPLFLKDKATNLTTDDFVKFKTLPEWYEITNRYLPEILWSDGDWEGTDEYWKAKEFIAWLYNDSPVKDTIVINDRWGNGIGCKHGGFFTCGDRFNPGHLINHKWENAMTLDKYSWGYRRNARLSDYLTMDQLIETFVKTVSCGGNMLLNVGPRHDGIIDPLMQDKLAKLGQYTNRITEDQNIVYAISLSWPRNNSLYLHSPFPSKQTTVVSLLGYQHKLSWAPAVGQGMIISLPSLAPSELPCQWAWVFQLEGLIQKQRKEPMRMPKFNKYNSSTSHTTINPMVKVTQKNRKERQMESIMCAFRNSMSVPQGSAAVRRNSSSAPTVSTPVTIVTMARKRMTPPTVVLFRRESG</sequence>
<keyword evidence="10" id="KW-1185">Reference proteome</keyword>
<reference evidence="9" key="1">
    <citation type="submission" date="2022-11" db="EMBL/GenBank/DDBJ databases">
        <title>Centuries of genome instability and evolution in soft-shell clam transmissible cancer (bioRxiv).</title>
        <authorList>
            <person name="Hart S.F.M."/>
            <person name="Yonemitsu M.A."/>
            <person name="Giersch R.M."/>
            <person name="Beal B.F."/>
            <person name="Arriagada G."/>
            <person name="Davis B.W."/>
            <person name="Ostrander E.A."/>
            <person name="Goff S.P."/>
            <person name="Metzger M.J."/>
        </authorList>
    </citation>
    <scope>NUCLEOTIDE SEQUENCE</scope>
    <source>
        <strain evidence="9">MELC-2E11</strain>
        <tissue evidence="9">Siphon/mantle</tissue>
    </source>
</reference>
<dbReference type="PANTHER" id="PTHR10030:SF37">
    <property type="entry name" value="ALPHA-L-FUCOSIDASE-RELATED"/>
    <property type="match status" value="1"/>
</dbReference>
<evidence type="ECO:0000313" key="9">
    <source>
        <dbReference type="EMBL" id="WAR25641.1"/>
    </source>
</evidence>
<feature type="non-terminal residue" evidence="9">
    <location>
        <position position="1"/>
    </location>
</feature>
<dbReference type="EC" id="3.2.1.51" evidence="3"/>
<evidence type="ECO:0000256" key="7">
    <source>
        <dbReference type="SAM" id="SignalP"/>
    </source>
</evidence>
<organism evidence="9 10">
    <name type="scientific">Mya arenaria</name>
    <name type="common">Soft-shell clam</name>
    <dbReference type="NCBI Taxonomy" id="6604"/>
    <lineage>
        <taxon>Eukaryota</taxon>
        <taxon>Metazoa</taxon>
        <taxon>Spiralia</taxon>
        <taxon>Lophotrochozoa</taxon>
        <taxon>Mollusca</taxon>
        <taxon>Bivalvia</taxon>
        <taxon>Autobranchia</taxon>
        <taxon>Heteroconchia</taxon>
        <taxon>Euheterodonta</taxon>
        <taxon>Imparidentia</taxon>
        <taxon>Neoheterodontei</taxon>
        <taxon>Myida</taxon>
        <taxon>Myoidea</taxon>
        <taxon>Myidae</taxon>
        <taxon>Mya</taxon>
    </lineage>
</organism>
<evidence type="ECO:0000259" key="8">
    <source>
        <dbReference type="Pfam" id="PF01120"/>
    </source>
</evidence>
<accession>A0ABY7FY34</accession>
<evidence type="ECO:0000313" key="10">
    <source>
        <dbReference type="Proteomes" id="UP001164746"/>
    </source>
</evidence>
<feature type="domain" description="Glycoside hydrolase family 29 N-terminal" evidence="8">
    <location>
        <begin position="20"/>
        <end position="350"/>
    </location>
</feature>
<evidence type="ECO:0000256" key="6">
    <source>
        <dbReference type="ARBA" id="ARBA00023295"/>
    </source>
</evidence>
<comment type="function">
    <text evidence="1">Alpha-L-fucosidase is responsible for hydrolyzing the alpha-1,6-linked fucose joined to the reducing-end N-acetylglucosamine of the carbohydrate moieties of glycoproteins.</text>
</comment>
<dbReference type="PANTHER" id="PTHR10030">
    <property type="entry name" value="ALPHA-L-FUCOSIDASE"/>
    <property type="match status" value="1"/>
</dbReference>
<protein>
    <recommendedName>
        <fullName evidence="3">alpha-L-fucosidase</fullName>
        <ecNumber evidence="3">3.2.1.51</ecNumber>
    </recommendedName>
</protein>
<dbReference type="Pfam" id="PF01120">
    <property type="entry name" value="Alpha_L_fucos"/>
    <property type="match status" value="1"/>
</dbReference>
<name>A0ABY7FY34_MYAAR</name>
<evidence type="ECO:0000256" key="1">
    <source>
        <dbReference type="ARBA" id="ARBA00004071"/>
    </source>
</evidence>
<keyword evidence="5" id="KW-0378">Hydrolase</keyword>
<keyword evidence="6" id="KW-0326">Glycosidase</keyword>
<dbReference type="InterPro" id="IPR013780">
    <property type="entry name" value="Glyco_hydro_b"/>
</dbReference>
<dbReference type="Gene3D" id="3.20.20.80">
    <property type="entry name" value="Glycosidases"/>
    <property type="match status" value="1"/>
</dbReference>
<dbReference type="InterPro" id="IPR017853">
    <property type="entry name" value="GH"/>
</dbReference>
<evidence type="ECO:0000256" key="2">
    <source>
        <dbReference type="ARBA" id="ARBA00007951"/>
    </source>
</evidence>
<dbReference type="EMBL" id="CP111025">
    <property type="protein sequence ID" value="WAR25641.1"/>
    <property type="molecule type" value="Genomic_DNA"/>
</dbReference>
<comment type="similarity">
    <text evidence="2">Belongs to the glycosyl hydrolase 29 family.</text>
</comment>